<dbReference type="Pfam" id="PF00078">
    <property type="entry name" value="RVT_1"/>
    <property type="match status" value="1"/>
</dbReference>
<evidence type="ECO:0000313" key="3">
    <source>
        <dbReference type="EMBL" id="KAL0103893.1"/>
    </source>
</evidence>
<comment type="caution">
    <text evidence="3">The sequence shown here is derived from an EMBL/GenBank/DDBJ whole genome shotgun (WGS) entry which is preliminary data.</text>
</comment>
<dbReference type="CDD" id="cd01650">
    <property type="entry name" value="RT_nLTR_like"/>
    <property type="match status" value="1"/>
</dbReference>
<evidence type="ECO:0000259" key="2">
    <source>
        <dbReference type="PROSITE" id="PS50878"/>
    </source>
</evidence>
<dbReference type="PANTHER" id="PTHR19446">
    <property type="entry name" value="REVERSE TRANSCRIPTASES"/>
    <property type="match status" value="1"/>
</dbReference>
<dbReference type="EMBL" id="JADYXP020000021">
    <property type="protein sequence ID" value="KAL0103893.1"/>
    <property type="molecule type" value="Genomic_DNA"/>
</dbReference>
<gene>
    <name evidence="3" type="ORF">PUN28_017930</name>
</gene>
<reference evidence="3 4" key="1">
    <citation type="submission" date="2023-03" db="EMBL/GenBank/DDBJ databases">
        <title>High recombination rates correlate with genetic variation in Cardiocondyla obscurior ants.</title>
        <authorList>
            <person name="Errbii M."/>
        </authorList>
    </citation>
    <scope>NUCLEOTIDE SEQUENCE [LARGE SCALE GENOMIC DNA]</scope>
    <source>
        <strain evidence="3">Alpha-2009</strain>
        <tissue evidence="3">Whole body</tissue>
    </source>
</reference>
<accession>A0AAW2EKP9</accession>
<proteinExistence type="predicted"/>
<dbReference type="InterPro" id="IPR043502">
    <property type="entry name" value="DNA/RNA_pol_sf"/>
</dbReference>
<dbReference type="InterPro" id="IPR013087">
    <property type="entry name" value="Znf_C2H2_type"/>
</dbReference>
<feature type="region of interest" description="Disordered" evidence="1">
    <location>
        <begin position="1"/>
        <end position="52"/>
    </location>
</feature>
<name>A0AAW2EKP9_9HYME</name>
<dbReference type="SUPFAM" id="SSF56672">
    <property type="entry name" value="DNA/RNA polymerases"/>
    <property type="match status" value="1"/>
</dbReference>
<keyword evidence="4" id="KW-1185">Reference proteome</keyword>
<dbReference type="AlphaFoldDB" id="A0AAW2EKP9"/>
<dbReference type="Proteomes" id="UP001430953">
    <property type="component" value="Unassembled WGS sequence"/>
</dbReference>
<evidence type="ECO:0000313" key="4">
    <source>
        <dbReference type="Proteomes" id="UP001430953"/>
    </source>
</evidence>
<dbReference type="GO" id="GO:0071897">
    <property type="term" value="P:DNA biosynthetic process"/>
    <property type="evidence" value="ECO:0007669"/>
    <property type="project" value="UniProtKB-ARBA"/>
</dbReference>
<dbReference type="InterPro" id="IPR000477">
    <property type="entry name" value="RT_dom"/>
</dbReference>
<dbReference type="PROSITE" id="PS50878">
    <property type="entry name" value="RT_POL"/>
    <property type="match status" value="1"/>
</dbReference>
<sequence>MTSPRSKGPWGCQPLRLELVGPKKQNQASDDTDDGPSGSSDPAKAPTHPTDVTYKCEYPGCTRSFANNRGRGVHEQRAHKQWYDARLKPAGDKMRWSHEEATLLARKEAQLIRDQNPRFMNQEIIQFFPQRTLEAIKARRKRQNHKDLVTKFLKELEENSEEEAAEQEPEADIEELNPILEFLEALPRPELQTFKANDLHRIVQGARNDGKEATLQKLALYIREVLPPTINNTRIKPKKRTDTSKTTKRKLRKYEYATSQNLWRKDRRRCISQILDQMGDVREPPKEIMEPYWREVMLNDSKESPETTPSEVLSEIWLPIKMEDLKYIKIQRSSAPGPDGISARLFRSIPAQILIRLYNLLMWCEQLPEDLLMSRTVFIPKKKEAKEPGDFRPITVPSVLVRGLHKILAYRMAKCLDIDERQRAFRPTDGCADNVFLLDTILRFHRSNFKSVYMASLDVGKAFDSISHPAIENVLRGIGIPPPMLQYLSNVYKGSRTRIEGQGWRSAPIHPNRGVRQGDPLSPIIFNVMTHIMLKELPEEIGVSLGGKSINAAAFADDLLLFASTQIGLQKMINQVTDFLKSCGMNINPNKSMTVAIRAAPHLKKTAVDTQITFTSGRQKLPNLNREDHWKYLEISFSPEGRDKYKPIEVIEPLLKTLEKAPLKPQQRLYALRTAVIPRLCYRLALGAVTIGTLNKADNIIRSATRKWLALPHDTPKAYFHATVKDGGLGIPSIRWLAPLQRRGRIIAALRTHESRNMNEFARKEIAICDRRLTESGTTYTNNDMITNRWAQLLYKAVDGAGLKTSNKVQQQHNWIADGTRMLSGKDFILCNKVRIGALPTKSRCGRGRTTERRCRAGCAAQETLNHILQQCHRTHAARINRHNAVVAYIARKMPRCGYEVFQEPVLETCNGKRKPDLIGVIGRTALVIDGQVVSEQTDLNQAHMRKVNYYNEPTVTQAIMDKYNVQNIKITSITLSWKGVWSPRSAAELRKLGLITTKDLKVLSCRVLIGDLAAYRIFNATTTVQYRRGVG</sequence>
<organism evidence="3 4">
    <name type="scientific">Cardiocondyla obscurior</name>
    <dbReference type="NCBI Taxonomy" id="286306"/>
    <lineage>
        <taxon>Eukaryota</taxon>
        <taxon>Metazoa</taxon>
        <taxon>Ecdysozoa</taxon>
        <taxon>Arthropoda</taxon>
        <taxon>Hexapoda</taxon>
        <taxon>Insecta</taxon>
        <taxon>Pterygota</taxon>
        <taxon>Neoptera</taxon>
        <taxon>Endopterygota</taxon>
        <taxon>Hymenoptera</taxon>
        <taxon>Apocrita</taxon>
        <taxon>Aculeata</taxon>
        <taxon>Formicoidea</taxon>
        <taxon>Formicidae</taxon>
        <taxon>Myrmicinae</taxon>
        <taxon>Cardiocondyla</taxon>
    </lineage>
</organism>
<protein>
    <recommendedName>
        <fullName evidence="2">Reverse transcriptase domain-containing protein</fullName>
    </recommendedName>
</protein>
<evidence type="ECO:0000256" key="1">
    <source>
        <dbReference type="SAM" id="MobiDB-lite"/>
    </source>
</evidence>
<dbReference type="PROSITE" id="PS00028">
    <property type="entry name" value="ZINC_FINGER_C2H2_1"/>
    <property type="match status" value="1"/>
</dbReference>
<feature type="domain" description="Reverse transcriptase" evidence="2">
    <location>
        <begin position="360"/>
        <end position="637"/>
    </location>
</feature>